<comment type="caution">
    <text evidence="2">The sequence shown here is derived from an EMBL/GenBank/DDBJ whole genome shotgun (WGS) entry which is preliminary data.</text>
</comment>
<dbReference type="AlphaFoldDB" id="A0A106BPH0"/>
<feature type="transmembrane region" description="Helical" evidence="1">
    <location>
        <begin position="6"/>
        <end position="25"/>
    </location>
</feature>
<keyword evidence="3" id="KW-1185">Reference proteome</keyword>
<dbReference type="OrthoDB" id="8566617at2"/>
<dbReference type="RefSeq" id="WP_059754586.1">
    <property type="nucleotide sequence ID" value="NZ_LDUG01000020.1"/>
</dbReference>
<feature type="transmembrane region" description="Helical" evidence="1">
    <location>
        <begin position="37"/>
        <end position="54"/>
    </location>
</feature>
<dbReference type="Proteomes" id="UP000064243">
    <property type="component" value="Unassembled WGS sequence"/>
</dbReference>
<organism evidence="2 3">
    <name type="scientific">Thiobacillus denitrificans</name>
    <dbReference type="NCBI Taxonomy" id="36861"/>
    <lineage>
        <taxon>Bacteria</taxon>
        <taxon>Pseudomonadati</taxon>
        <taxon>Pseudomonadota</taxon>
        <taxon>Betaproteobacteria</taxon>
        <taxon>Nitrosomonadales</taxon>
        <taxon>Thiobacillaceae</taxon>
        <taxon>Thiobacillus</taxon>
    </lineage>
</organism>
<evidence type="ECO:0000313" key="3">
    <source>
        <dbReference type="Proteomes" id="UP000064243"/>
    </source>
</evidence>
<evidence type="ECO:0000256" key="1">
    <source>
        <dbReference type="SAM" id="Phobius"/>
    </source>
</evidence>
<protein>
    <recommendedName>
        <fullName evidence="4">Transmembrane protein</fullName>
    </recommendedName>
</protein>
<dbReference type="EMBL" id="LDUG01000020">
    <property type="protein sequence ID" value="KVW96236.1"/>
    <property type="molecule type" value="Genomic_DNA"/>
</dbReference>
<sequence length="60" mass="6791">MIAIRLMIVALLIAVVALGLTWLFTGDRKYLRTLGRVLRFAIVVGFIAALFYVVERVVLR</sequence>
<reference evidence="2 3" key="1">
    <citation type="journal article" date="2015" name="Appl. Environ. Microbiol.">
        <title>Aerobic and Anaerobic Thiosulfate Oxidation by a Cold-Adapted, Subglacial Chemoautotroph.</title>
        <authorList>
            <person name="Harrold Z.R."/>
            <person name="Skidmore M.L."/>
            <person name="Hamilton T.L."/>
            <person name="Desch L."/>
            <person name="Amada K."/>
            <person name="van Gelder W."/>
            <person name="Glover K."/>
            <person name="Roden E.E."/>
            <person name="Boyd E.S."/>
        </authorList>
    </citation>
    <scope>NUCLEOTIDE SEQUENCE [LARGE SCALE GENOMIC DNA]</scope>
    <source>
        <strain evidence="2 3">RG</strain>
    </source>
</reference>
<name>A0A106BPH0_THIDE</name>
<keyword evidence="1" id="KW-1133">Transmembrane helix</keyword>
<keyword evidence="1" id="KW-0812">Transmembrane</keyword>
<evidence type="ECO:0008006" key="4">
    <source>
        <dbReference type="Google" id="ProtNLM"/>
    </source>
</evidence>
<dbReference type="STRING" id="1123392.GCA_000376425_00649"/>
<keyword evidence="1" id="KW-0472">Membrane</keyword>
<dbReference type="PATRIC" id="fig|36861.3.peg.1267"/>
<evidence type="ECO:0000313" key="2">
    <source>
        <dbReference type="EMBL" id="KVW96236.1"/>
    </source>
</evidence>
<accession>A0A106BPH0</accession>
<gene>
    <name evidence="2" type="ORF">ABW22_08085</name>
</gene>
<proteinExistence type="predicted"/>